<dbReference type="Gene3D" id="2.60.200.20">
    <property type="match status" value="1"/>
</dbReference>
<proteinExistence type="predicted"/>
<dbReference type="PANTHER" id="PTHR15715:SF37">
    <property type="entry name" value="LD47843P"/>
    <property type="match status" value="1"/>
</dbReference>
<feature type="compositionally biased region" description="Basic and acidic residues" evidence="1">
    <location>
        <begin position="177"/>
        <end position="186"/>
    </location>
</feature>
<feature type="region of interest" description="Disordered" evidence="1">
    <location>
        <begin position="272"/>
        <end position="353"/>
    </location>
</feature>
<dbReference type="PANTHER" id="PTHR15715">
    <property type="entry name" value="CENTROSOMAL PROTEIN OF 170 KDA"/>
    <property type="match status" value="1"/>
</dbReference>
<dbReference type="InterPro" id="IPR000253">
    <property type="entry name" value="FHA_dom"/>
</dbReference>
<gene>
    <name evidence="2" type="ORF">ST47_g9965</name>
</gene>
<feature type="region of interest" description="Disordered" evidence="1">
    <location>
        <begin position="418"/>
        <end position="481"/>
    </location>
</feature>
<dbReference type="InterPro" id="IPR051176">
    <property type="entry name" value="Cent_Immune-Sig_Mod"/>
</dbReference>
<feature type="compositionally biased region" description="Polar residues" evidence="1">
    <location>
        <begin position="320"/>
        <end position="330"/>
    </location>
</feature>
<evidence type="ECO:0000313" key="3">
    <source>
        <dbReference type="Proteomes" id="UP000076837"/>
    </source>
</evidence>
<dbReference type="Proteomes" id="UP000076837">
    <property type="component" value="Unassembled WGS sequence"/>
</dbReference>
<dbReference type="PROSITE" id="PS50006">
    <property type="entry name" value="FHA_DOMAIN"/>
    <property type="match status" value="1"/>
</dbReference>
<feature type="region of interest" description="Disordered" evidence="1">
    <location>
        <begin position="138"/>
        <end position="187"/>
    </location>
</feature>
<dbReference type="OrthoDB" id="4096268at2759"/>
<accession>A0A162W9C1</accession>
<keyword evidence="3" id="KW-1185">Reference proteome</keyword>
<feature type="region of interest" description="Disordered" evidence="1">
    <location>
        <begin position="226"/>
        <end position="250"/>
    </location>
</feature>
<reference evidence="2 3" key="1">
    <citation type="journal article" date="2016" name="Sci. Rep.">
        <title>Draft genome sequencing and secretome analysis of fungal phytopathogen Ascochyta rabiei provides insight into the necrotrophic effector repertoire.</title>
        <authorList>
            <person name="Verma S."/>
            <person name="Gazara R.K."/>
            <person name="Nizam S."/>
            <person name="Parween S."/>
            <person name="Chattopadhyay D."/>
            <person name="Verma P.K."/>
        </authorList>
    </citation>
    <scope>NUCLEOTIDE SEQUENCE [LARGE SCALE GENOMIC DNA]</scope>
    <source>
        <strain evidence="2 3">ArDII</strain>
    </source>
</reference>
<dbReference type="InterPro" id="IPR008984">
    <property type="entry name" value="SMAD_FHA_dom_sf"/>
</dbReference>
<dbReference type="EMBL" id="JYNV01000319">
    <property type="protein sequence ID" value="KZM18890.1"/>
    <property type="molecule type" value="Genomic_DNA"/>
</dbReference>
<dbReference type="SMART" id="SM00240">
    <property type="entry name" value="FHA"/>
    <property type="match status" value="1"/>
</dbReference>
<feature type="compositionally biased region" description="Polar residues" evidence="1">
    <location>
        <begin position="272"/>
        <end position="288"/>
    </location>
</feature>
<protein>
    <submittedName>
        <fullName evidence="2">Uncharacterized protein</fullName>
    </submittedName>
</protein>
<comment type="caution">
    <text evidence="2">The sequence shown here is derived from an EMBL/GenBank/DDBJ whole genome shotgun (WGS) entry which is preliminary data.</text>
</comment>
<dbReference type="Pfam" id="PF00498">
    <property type="entry name" value="FHA"/>
    <property type="match status" value="1"/>
</dbReference>
<feature type="compositionally biased region" description="Acidic residues" evidence="1">
    <location>
        <begin position="468"/>
        <end position="478"/>
    </location>
</feature>
<dbReference type="SUPFAM" id="SSF49879">
    <property type="entry name" value="SMAD/FHA domain"/>
    <property type="match status" value="1"/>
</dbReference>
<dbReference type="STRING" id="5454.A0A162W9C1"/>
<sequence length="563" mass="61238">MTSTFRIVLTQDEGYDVHNTREFDVALGSKFTIGRASKNTSKGHLLPAKHNVYIDSPVVSREHAILTANTATGAPHVYVTDTKSMHGTFVNGTPLVPDTPKQLSNGDKLQFGVNVCRNDCYFVAYKYTFRAELSDPEPFSRGFTVPEAESEEEDVDYLPSGRGSQLNPLVLDDSDPESEHHEHSDSEIDGDVTMALLDEDEDAEDCEALISDDSQEEEGETADISIIDSDSESDMEGDAASTGSVSGHALDSPFVHEAHHIQQVEKITAIEQSQATPADQSYSSTTPSAPLEKSPTAEPFSYGDFEYPSIPDLPLPPFGTLSQNPESSMFDSALAPPLPPRPSEKRQKMWDQAPQQGYDEWLTEESHIAPVYSPAGFTEHAPLFRDVPAHASQQIKLPHFSSFSPERVPAYKPVADRMQTPPPTLTADVVSTTPPPPTRRTGVSITEIVEEQPPTPTSVNSRKRSADDAFEVEAEDNDEKMPTRSLEVVEVVTEPINETITPASDVPSVEQTTPLSQRPIAQPRSILKKALRAASLMVPATALGAAVSVVALTALPESFFTVA</sequence>
<dbReference type="GO" id="GO:0005737">
    <property type="term" value="C:cytoplasm"/>
    <property type="evidence" value="ECO:0007669"/>
    <property type="project" value="TreeGrafter"/>
</dbReference>
<evidence type="ECO:0000256" key="1">
    <source>
        <dbReference type="SAM" id="MobiDB-lite"/>
    </source>
</evidence>
<organism evidence="2 3">
    <name type="scientific">Didymella rabiei</name>
    <name type="common">Chickpea ascochyta blight fungus</name>
    <name type="synonym">Mycosphaerella rabiei</name>
    <dbReference type="NCBI Taxonomy" id="5454"/>
    <lineage>
        <taxon>Eukaryota</taxon>
        <taxon>Fungi</taxon>
        <taxon>Dikarya</taxon>
        <taxon>Ascomycota</taxon>
        <taxon>Pezizomycotina</taxon>
        <taxon>Dothideomycetes</taxon>
        <taxon>Pleosporomycetidae</taxon>
        <taxon>Pleosporales</taxon>
        <taxon>Pleosporineae</taxon>
        <taxon>Didymellaceae</taxon>
        <taxon>Ascochyta</taxon>
    </lineage>
</organism>
<dbReference type="AlphaFoldDB" id="A0A162W9C1"/>
<name>A0A162W9C1_DIDRA</name>
<evidence type="ECO:0000313" key="2">
    <source>
        <dbReference type="EMBL" id="KZM18890.1"/>
    </source>
</evidence>